<protein>
    <recommendedName>
        <fullName evidence="3">LysM domain-containing protein</fullName>
    </recommendedName>
</protein>
<dbReference type="SUPFAM" id="SSF51261">
    <property type="entry name" value="Duplicated hybrid motif"/>
    <property type="match status" value="1"/>
</dbReference>
<evidence type="ECO:0000313" key="5">
    <source>
        <dbReference type="Proteomes" id="UP000214610"/>
    </source>
</evidence>
<evidence type="ECO:0000313" key="4">
    <source>
        <dbReference type="EMBL" id="OXE50808.1"/>
    </source>
</evidence>
<dbReference type="EMBL" id="NHMP01000001">
    <property type="protein sequence ID" value="OXE50808.1"/>
    <property type="molecule type" value="Genomic_DNA"/>
</dbReference>
<reference evidence="5" key="1">
    <citation type="submission" date="2017-05" db="EMBL/GenBank/DDBJ databases">
        <title>Improved OligoMM genomes.</title>
        <authorList>
            <person name="Garzetti D."/>
        </authorList>
    </citation>
    <scope>NUCLEOTIDE SEQUENCE [LARGE SCALE GENOMIC DNA]</scope>
    <source>
        <strain evidence="5">YL45</strain>
    </source>
</reference>
<dbReference type="Gene3D" id="2.70.70.10">
    <property type="entry name" value="Glucose Permease (Domain IIA)"/>
    <property type="match status" value="1"/>
</dbReference>
<dbReference type="CDD" id="cd00118">
    <property type="entry name" value="LysM"/>
    <property type="match status" value="1"/>
</dbReference>
<feature type="chain" id="PRO_5011229219" description="LysM domain-containing protein" evidence="2">
    <location>
        <begin position="23"/>
        <end position="250"/>
    </location>
</feature>
<dbReference type="InterPro" id="IPR050570">
    <property type="entry name" value="Cell_wall_metabolism_enzyme"/>
</dbReference>
<evidence type="ECO:0000256" key="1">
    <source>
        <dbReference type="ARBA" id="ARBA00038420"/>
    </source>
</evidence>
<comment type="similarity">
    <text evidence="1">Belongs to the E.coli NlpD/Haemophilus LppB family.</text>
</comment>
<keyword evidence="5" id="KW-1185">Reference proteome</keyword>
<evidence type="ECO:0000256" key="2">
    <source>
        <dbReference type="SAM" id="SignalP"/>
    </source>
</evidence>
<name>A0A227KQV4_9BURK</name>
<dbReference type="PANTHER" id="PTHR21666">
    <property type="entry name" value="PEPTIDASE-RELATED"/>
    <property type="match status" value="1"/>
</dbReference>
<dbReference type="GeneID" id="78362992"/>
<dbReference type="InterPro" id="IPR018392">
    <property type="entry name" value="LysM"/>
</dbReference>
<dbReference type="Pfam" id="PF01476">
    <property type="entry name" value="LysM"/>
    <property type="match status" value="1"/>
</dbReference>
<dbReference type="PROSITE" id="PS51782">
    <property type="entry name" value="LYSM"/>
    <property type="match status" value="1"/>
</dbReference>
<evidence type="ECO:0000259" key="3">
    <source>
        <dbReference type="PROSITE" id="PS51782"/>
    </source>
</evidence>
<proteinExistence type="inferred from homology"/>
<dbReference type="Proteomes" id="UP000214610">
    <property type="component" value="Unassembled WGS sequence"/>
</dbReference>
<dbReference type="AlphaFoldDB" id="A0A227KQV4"/>
<organism evidence="4 5">
    <name type="scientific">Turicimonas muris</name>
    <dbReference type="NCBI Taxonomy" id="1796652"/>
    <lineage>
        <taxon>Bacteria</taxon>
        <taxon>Pseudomonadati</taxon>
        <taxon>Pseudomonadota</taxon>
        <taxon>Betaproteobacteria</taxon>
        <taxon>Burkholderiales</taxon>
        <taxon>Sutterellaceae</taxon>
        <taxon>Turicimonas</taxon>
    </lineage>
</organism>
<dbReference type="GO" id="GO:0004222">
    <property type="term" value="F:metalloendopeptidase activity"/>
    <property type="evidence" value="ECO:0007669"/>
    <property type="project" value="TreeGrafter"/>
</dbReference>
<feature type="domain" description="LysM" evidence="3">
    <location>
        <begin position="37"/>
        <end position="81"/>
    </location>
</feature>
<comment type="caution">
    <text evidence="4">The sequence shown here is derived from an EMBL/GenBank/DDBJ whole genome shotgun (WGS) entry which is preliminary data.</text>
</comment>
<dbReference type="CDD" id="cd12797">
    <property type="entry name" value="M23_peptidase"/>
    <property type="match status" value="1"/>
</dbReference>
<gene>
    <name evidence="4" type="ORF">ADH67_00450</name>
</gene>
<dbReference type="InterPro" id="IPR036779">
    <property type="entry name" value="LysM_dom_sf"/>
</dbReference>
<dbReference type="RefSeq" id="WP_066590634.1">
    <property type="nucleotide sequence ID" value="NZ_CAJTBZ010000001.1"/>
</dbReference>
<feature type="signal peptide" evidence="2">
    <location>
        <begin position="1"/>
        <end position="22"/>
    </location>
</feature>
<keyword evidence="2" id="KW-0732">Signal</keyword>
<dbReference type="InterPro" id="IPR011055">
    <property type="entry name" value="Dup_hybrid_motif"/>
</dbReference>
<sequence length="250" mass="26387">MKFRKLFAPVAMVLIISGCSFSGKSQAPIVEGPTSTTVYTVQPGDTLYSVARRYGVDPKAVARENGMTNPNQLRVGQRIRLSVNSSSSAIAQIQAAEKASSTTAAAPVVKQSQAEVAKAEPAAKTTTTASTSGTFMWPAQGNIVKSFGPNNKGVDISGKEGDSVVASADGKVIVVGNMTNLGNLVIVQHNSTYVTAYCHLKNIQVAQGNMVKKGQKIATIGKTDSEAPRVHFEIRKLGKPLNPVEMLPTK</sequence>
<accession>A0A227KQV4</accession>
<dbReference type="InterPro" id="IPR016047">
    <property type="entry name" value="M23ase_b-sheet_dom"/>
</dbReference>
<dbReference type="PANTHER" id="PTHR21666:SF263">
    <property type="entry name" value="MUREIN HYDROLASE ACTIVATOR NLPD"/>
    <property type="match status" value="1"/>
</dbReference>
<dbReference type="PROSITE" id="PS51257">
    <property type="entry name" value="PROKAR_LIPOPROTEIN"/>
    <property type="match status" value="1"/>
</dbReference>
<dbReference type="Gene3D" id="3.10.350.10">
    <property type="entry name" value="LysM domain"/>
    <property type="match status" value="1"/>
</dbReference>
<dbReference type="SMART" id="SM00257">
    <property type="entry name" value="LysM"/>
    <property type="match status" value="1"/>
</dbReference>
<dbReference type="Pfam" id="PF01551">
    <property type="entry name" value="Peptidase_M23"/>
    <property type="match status" value="1"/>
</dbReference>